<sequence length="245" mass="25684">MNTRKQKQDLGHVHFVEGIWEKISSDSRVRDGLNKMRNFVSNGPFIAIVVGAGGESKPVTFAILPVLGLTQIGRVAQAVEEVASGKPISINTVLTALQSLGAMSVPGMVVGKVVSGAINVANLFVRPKTDQVPRTLTPGIETPTTTSTPELTQEITEVDVQEAIQCQPNAQQGASGAEVGKCDLPSGGSVSTLPGSSVLKGETAGGGIRATESDQGSVNEKSAKPCGHWYKLIDVHDLNPPRLKL</sequence>
<evidence type="ECO:0000313" key="3">
    <source>
        <dbReference type="Proteomes" id="UP000663853"/>
    </source>
</evidence>
<dbReference type="Proteomes" id="UP000663853">
    <property type="component" value="Unassembled WGS sequence"/>
</dbReference>
<proteinExistence type="predicted"/>
<dbReference type="AlphaFoldDB" id="A0A8H2WXW6"/>
<accession>A0A8H2WXW6</accession>
<feature type="region of interest" description="Disordered" evidence="1">
    <location>
        <begin position="188"/>
        <end position="222"/>
    </location>
</feature>
<name>A0A8H2WXW6_9AGAM</name>
<gene>
    <name evidence="2" type="ORF">RDB_LOCUS1620</name>
</gene>
<protein>
    <submittedName>
        <fullName evidence="2">Uncharacterized protein</fullName>
    </submittedName>
</protein>
<organism evidence="2 3">
    <name type="scientific">Rhizoctonia solani</name>
    <dbReference type="NCBI Taxonomy" id="456999"/>
    <lineage>
        <taxon>Eukaryota</taxon>
        <taxon>Fungi</taxon>
        <taxon>Dikarya</taxon>
        <taxon>Basidiomycota</taxon>
        <taxon>Agaricomycotina</taxon>
        <taxon>Agaricomycetes</taxon>
        <taxon>Cantharellales</taxon>
        <taxon>Ceratobasidiaceae</taxon>
        <taxon>Rhizoctonia</taxon>
    </lineage>
</organism>
<evidence type="ECO:0000313" key="2">
    <source>
        <dbReference type="EMBL" id="CAE6411902.1"/>
    </source>
</evidence>
<evidence type="ECO:0000256" key="1">
    <source>
        <dbReference type="SAM" id="MobiDB-lite"/>
    </source>
</evidence>
<comment type="caution">
    <text evidence="2">The sequence shown here is derived from an EMBL/GenBank/DDBJ whole genome shotgun (WGS) entry which is preliminary data.</text>
</comment>
<reference evidence="2" key="1">
    <citation type="submission" date="2021-01" db="EMBL/GenBank/DDBJ databases">
        <authorList>
            <person name="Kaushik A."/>
        </authorList>
    </citation>
    <scope>NUCLEOTIDE SEQUENCE</scope>
    <source>
        <strain evidence="2">AG6-10EEA</strain>
    </source>
</reference>
<dbReference type="EMBL" id="CAJMXA010000025">
    <property type="protein sequence ID" value="CAE6411902.1"/>
    <property type="molecule type" value="Genomic_DNA"/>
</dbReference>